<evidence type="ECO:0000313" key="3">
    <source>
        <dbReference type="RefSeq" id="XP_030384445.1"/>
    </source>
</evidence>
<proteinExistence type="predicted"/>
<dbReference type="Proteomes" id="UP000504634">
    <property type="component" value="Unplaced"/>
</dbReference>
<dbReference type="Pfam" id="PF02995">
    <property type="entry name" value="DUF229"/>
    <property type="match status" value="1"/>
</dbReference>
<keyword evidence="1" id="KW-1133">Transmembrane helix</keyword>
<dbReference type="PANTHER" id="PTHR10974:SF1">
    <property type="entry name" value="FI08016P-RELATED"/>
    <property type="match status" value="1"/>
</dbReference>
<reference evidence="3" key="1">
    <citation type="submission" date="2025-08" db="UniProtKB">
        <authorList>
            <consortium name="RefSeq"/>
        </authorList>
    </citation>
    <scope>IDENTIFICATION</scope>
    <source>
        <strain evidence="3">11010-0011.00</strain>
        <tissue evidence="3">Whole body</tissue>
    </source>
</reference>
<dbReference type="InterPro" id="IPR017850">
    <property type="entry name" value="Alkaline_phosphatase_core_sf"/>
</dbReference>
<gene>
    <name evidence="3" type="primary">LOC115631749</name>
</gene>
<protein>
    <submittedName>
        <fullName evidence="3">Uncharacterized protein LOC115631749</fullName>
    </submittedName>
</protein>
<dbReference type="AlphaFoldDB" id="A0A6J2U8Y2"/>
<keyword evidence="1" id="KW-0812">Transmembrane</keyword>
<dbReference type="RefSeq" id="XP_030384445.1">
    <property type="nucleotide sequence ID" value="XM_030528585.1"/>
</dbReference>
<dbReference type="InterPro" id="IPR004245">
    <property type="entry name" value="DUF229"/>
</dbReference>
<name>A0A6J2U8Y2_DROLE</name>
<dbReference type="OrthoDB" id="413313at2759"/>
<dbReference type="PANTHER" id="PTHR10974">
    <property type="entry name" value="FI08016P-RELATED"/>
    <property type="match status" value="1"/>
</dbReference>
<dbReference type="Gene3D" id="3.40.720.10">
    <property type="entry name" value="Alkaline Phosphatase, subunit A"/>
    <property type="match status" value="1"/>
</dbReference>
<organism evidence="2 3">
    <name type="scientific">Drosophila lebanonensis</name>
    <name type="common">Fruit fly</name>
    <name type="synonym">Scaptodrosophila lebanonensis</name>
    <dbReference type="NCBI Taxonomy" id="7225"/>
    <lineage>
        <taxon>Eukaryota</taxon>
        <taxon>Metazoa</taxon>
        <taxon>Ecdysozoa</taxon>
        <taxon>Arthropoda</taxon>
        <taxon>Hexapoda</taxon>
        <taxon>Insecta</taxon>
        <taxon>Pterygota</taxon>
        <taxon>Neoptera</taxon>
        <taxon>Endopterygota</taxon>
        <taxon>Diptera</taxon>
        <taxon>Brachycera</taxon>
        <taxon>Muscomorpha</taxon>
        <taxon>Ephydroidea</taxon>
        <taxon>Drosophilidae</taxon>
        <taxon>Scaptodrosophila</taxon>
    </lineage>
</organism>
<dbReference type="CDD" id="cd16021">
    <property type="entry name" value="ALP_like"/>
    <property type="match status" value="1"/>
</dbReference>
<accession>A0A6J2U8Y2</accession>
<keyword evidence="1" id="KW-0472">Membrane</keyword>
<dbReference type="GeneID" id="115631749"/>
<sequence length="734" mass="85475">MRAYYTSKDKRTYGDMSYESKYLLDPKYMTKRDIQHFYRYYNMTRNRSQFKKIVVIIFCVCVFSYLFVDYNLRTKLLRLRDRFDFIARIDAEYNITQSYFVDTPGCRMPYFEVMDDSVAQYMFKPKPLKCRKPLTRTSDDVLGELYLNMNASELLWYYNVSDVTSISCNYTELRRLTEKLNTYMPSVPFKLASSSGEATPVRLPADVEFIRVECSDAHKKQIYTDCHFFAVDKQEKIITKATPTVDNASTDRPSFERVVFNKKHKSTYSEHGGKGKEPSERLSVMILGIDSVSHLNFLRQMPHTAAYIHKNLSHVEFWGFNKVGDNTFPNLVPLLSGLDEQELNISCTLPLTRAHYYDLCSFIWKRFKQAGYKTIYAEDVASLGLFNFDRSGFKRQPTDYYLRPMMLEMEKHIAYEHMVNVDVCMGGRRTADVLLEYIRKFLPRLKSEAFFSFFWTVTLTHDMLNTANLLDRDIEGLLQLMDRSGVLNRTLVLLMSDHGLRWGSFRYTYQGMMEERQPLLMALYPRWLQTLYPEAVANLQLNAKRLTTHFDLHATMLQLLDMSNLNAANLQRRAAEFREPDSTLPRGISLFLPVPVERTCEQAGIAAHWCTCHQKQEMMTNDARVQRAARYVVRLINDRLRGHAQCRTLYLNSILQAFMAAPHHKIIKEVTNDFSVDVTLRLQTKPGLGVFESTVRMSSYAATLTGTISRINLYGSQSYCISDNALKMFCYCHR</sequence>
<dbReference type="SUPFAM" id="SSF53649">
    <property type="entry name" value="Alkaline phosphatase-like"/>
    <property type="match status" value="1"/>
</dbReference>
<dbReference type="GO" id="GO:0005615">
    <property type="term" value="C:extracellular space"/>
    <property type="evidence" value="ECO:0007669"/>
    <property type="project" value="TreeGrafter"/>
</dbReference>
<evidence type="ECO:0000256" key="1">
    <source>
        <dbReference type="SAM" id="Phobius"/>
    </source>
</evidence>
<dbReference type="FunFam" id="3.40.720.10:FF:000017">
    <property type="entry name" value="Predicted protein"/>
    <property type="match status" value="1"/>
</dbReference>
<evidence type="ECO:0000313" key="2">
    <source>
        <dbReference type="Proteomes" id="UP000504634"/>
    </source>
</evidence>
<keyword evidence="2" id="KW-1185">Reference proteome</keyword>
<feature type="transmembrane region" description="Helical" evidence="1">
    <location>
        <begin position="53"/>
        <end position="72"/>
    </location>
</feature>